<dbReference type="Proteomes" id="UP000504603">
    <property type="component" value="Unplaced"/>
</dbReference>
<dbReference type="GO" id="GO:0006357">
    <property type="term" value="P:regulation of transcription by RNA polymerase II"/>
    <property type="evidence" value="ECO:0007669"/>
    <property type="project" value="TreeGrafter"/>
</dbReference>
<keyword evidence="4" id="KW-0539">Nucleus</keyword>
<evidence type="ECO:0000256" key="4">
    <source>
        <dbReference type="ARBA" id="ARBA00023242"/>
    </source>
</evidence>
<name>A0A6J1BTJ5_MOMCH</name>
<protein>
    <submittedName>
        <fullName evidence="7">Uncharacterized protein LOC111005206</fullName>
    </submittedName>
</protein>
<gene>
    <name evidence="7" type="primary">LOC111005206</name>
</gene>
<evidence type="ECO:0000256" key="5">
    <source>
        <dbReference type="SAM" id="MobiDB-lite"/>
    </source>
</evidence>
<dbReference type="GeneID" id="111005206"/>
<dbReference type="PANTHER" id="PTHR21277">
    <property type="entry name" value="TRANSCRIPTIONAL ADAPTER 1"/>
    <property type="match status" value="1"/>
</dbReference>
<evidence type="ECO:0000256" key="1">
    <source>
        <dbReference type="ARBA" id="ARBA00004123"/>
    </source>
</evidence>
<dbReference type="KEGG" id="mcha:111005206"/>
<dbReference type="OrthoDB" id="10264870at2759"/>
<feature type="region of interest" description="Disordered" evidence="5">
    <location>
        <begin position="123"/>
        <end position="161"/>
    </location>
</feature>
<keyword evidence="3" id="KW-0804">Transcription</keyword>
<keyword evidence="6" id="KW-1185">Reference proteome</keyword>
<comment type="subcellular location">
    <subcellularLocation>
        <location evidence="1">Nucleus</location>
    </subcellularLocation>
</comment>
<dbReference type="InterPro" id="IPR024738">
    <property type="entry name" value="Hfi1/Tada1"/>
</dbReference>
<organism evidence="6 7">
    <name type="scientific">Momordica charantia</name>
    <name type="common">Bitter gourd</name>
    <name type="synonym">Balsam pear</name>
    <dbReference type="NCBI Taxonomy" id="3673"/>
    <lineage>
        <taxon>Eukaryota</taxon>
        <taxon>Viridiplantae</taxon>
        <taxon>Streptophyta</taxon>
        <taxon>Embryophyta</taxon>
        <taxon>Tracheophyta</taxon>
        <taxon>Spermatophyta</taxon>
        <taxon>Magnoliopsida</taxon>
        <taxon>eudicotyledons</taxon>
        <taxon>Gunneridae</taxon>
        <taxon>Pentapetalae</taxon>
        <taxon>rosids</taxon>
        <taxon>fabids</taxon>
        <taxon>Cucurbitales</taxon>
        <taxon>Cucurbitaceae</taxon>
        <taxon>Momordiceae</taxon>
        <taxon>Momordica</taxon>
    </lineage>
</organism>
<dbReference type="Pfam" id="PF12767">
    <property type="entry name" value="SAGA-Tad1"/>
    <property type="match status" value="1"/>
</dbReference>
<dbReference type="PANTHER" id="PTHR21277:SF5">
    <property type="entry name" value="TRANSCRIPTIONAL ADAPTER 1"/>
    <property type="match status" value="1"/>
</dbReference>
<dbReference type="CDD" id="cd22933">
    <property type="entry name" value="HFD_HFI1"/>
    <property type="match status" value="1"/>
</dbReference>
<dbReference type="GO" id="GO:0005634">
    <property type="term" value="C:nucleus"/>
    <property type="evidence" value="ECO:0007669"/>
    <property type="project" value="UniProtKB-SubCell"/>
</dbReference>
<dbReference type="RefSeq" id="XP_022132327.1">
    <property type="nucleotide sequence ID" value="XM_022276635.1"/>
</dbReference>
<evidence type="ECO:0000256" key="2">
    <source>
        <dbReference type="ARBA" id="ARBA00023015"/>
    </source>
</evidence>
<feature type="compositionally biased region" description="Basic and acidic residues" evidence="5">
    <location>
        <begin position="138"/>
        <end position="148"/>
    </location>
</feature>
<keyword evidence="2" id="KW-0805">Transcription regulation</keyword>
<evidence type="ECO:0000313" key="7">
    <source>
        <dbReference type="RefSeq" id="XP_022132327.1"/>
    </source>
</evidence>
<dbReference type="GO" id="GO:0000124">
    <property type="term" value="C:SAGA complex"/>
    <property type="evidence" value="ECO:0007669"/>
    <property type="project" value="TreeGrafter"/>
</dbReference>
<dbReference type="GO" id="GO:0003713">
    <property type="term" value="F:transcription coactivator activity"/>
    <property type="evidence" value="ECO:0007669"/>
    <property type="project" value="TreeGrafter"/>
</dbReference>
<accession>A0A6J1BTJ5</accession>
<reference evidence="7" key="1">
    <citation type="submission" date="2025-08" db="UniProtKB">
        <authorList>
            <consortium name="RefSeq"/>
        </authorList>
    </citation>
    <scope>IDENTIFICATION</scope>
    <source>
        <strain evidence="7">OHB3-1</strain>
    </source>
</reference>
<proteinExistence type="predicted"/>
<sequence length="420" mass="46405">MQPQQSLRIDLGELKSQIVKKLGTDRSKRYFFYLNRFLSQKLSKNEFDKLCRRVLGRDNLWLHNQLIQSILKNACQAKAAPPLPVAGYPKTSTQSAKVSPVIEDGNEDTGAVYPTSTQSIPIWSNGGFPASPRKSRSGIRDRKLKDRPSPLGPNGKVECISHQSAGKKDGSCKMMMVNGDATLCDYQRPVQHLQGVAELPENNIEARIRPAGKQVLNNKIHDEGTKVGDREEAGHSIHSGLLQSRLLAPLGIPFCSASIGGARKARPADFGGDFVSFSDIGHLSDTESLRRRMEQIAAVHGLGSVSADSANILNKVLDVYLKQLIRSCVGLVGTCPMPCEPEKPLTDKLQVQGKVINGMLPNNQLHGRHSNGSREVMHEHRLRCSVSLLDFKVAMELNPKQLGEDWPLLLEKIRMRAFEE</sequence>
<evidence type="ECO:0000256" key="3">
    <source>
        <dbReference type="ARBA" id="ARBA00023163"/>
    </source>
</evidence>
<dbReference type="AlphaFoldDB" id="A0A6J1BTJ5"/>
<evidence type="ECO:0000313" key="6">
    <source>
        <dbReference type="Proteomes" id="UP000504603"/>
    </source>
</evidence>